<dbReference type="Proteomes" id="UP000887013">
    <property type="component" value="Unassembled WGS sequence"/>
</dbReference>
<evidence type="ECO:0000313" key="3">
    <source>
        <dbReference type="Proteomes" id="UP000887013"/>
    </source>
</evidence>
<proteinExistence type="predicted"/>
<name>A0A8X6PR82_NEPPI</name>
<comment type="caution">
    <text evidence="2">The sequence shown here is derived from an EMBL/GenBank/DDBJ whole genome shotgun (WGS) entry which is preliminary data.</text>
</comment>
<keyword evidence="1" id="KW-0472">Membrane</keyword>
<sequence length="105" mass="12039">MAPWSAFRNLVESEADSYQVCFRRRRFVYRTSLSVLHLCLASLLVTAYVDDPKKLGAFCCCRQYWSTNNGKTPDYAGPGRADSKPLKMVVTMARKWLFISSETRC</sequence>
<accession>A0A8X6PR82</accession>
<dbReference type="AlphaFoldDB" id="A0A8X6PR82"/>
<keyword evidence="1" id="KW-1133">Transmembrane helix</keyword>
<gene>
    <name evidence="2" type="ORF">NPIL_540461</name>
</gene>
<evidence type="ECO:0000256" key="1">
    <source>
        <dbReference type="SAM" id="Phobius"/>
    </source>
</evidence>
<keyword evidence="1" id="KW-0812">Transmembrane</keyword>
<organism evidence="2 3">
    <name type="scientific">Nephila pilipes</name>
    <name type="common">Giant wood spider</name>
    <name type="synonym">Nephila maculata</name>
    <dbReference type="NCBI Taxonomy" id="299642"/>
    <lineage>
        <taxon>Eukaryota</taxon>
        <taxon>Metazoa</taxon>
        <taxon>Ecdysozoa</taxon>
        <taxon>Arthropoda</taxon>
        <taxon>Chelicerata</taxon>
        <taxon>Arachnida</taxon>
        <taxon>Araneae</taxon>
        <taxon>Araneomorphae</taxon>
        <taxon>Entelegynae</taxon>
        <taxon>Araneoidea</taxon>
        <taxon>Nephilidae</taxon>
        <taxon>Nephila</taxon>
    </lineage>
</organism>
<feature type="transmembrane region" description="Helical" evidence="1">
    <location>
        <begin position="27"/>
        <end position="49"/>
    </location>
</feature>
<reference evidence="2" key="1">
    <citation type="submission" date="2020-08" db="EMBL/GenBank/DDBJ databases">
        <title>Multicomponent nature underlies the extraordinary mechanical properties of spider dragline silk.</title>
        <authorList>
            <person name="Kono N."/>
            <person name="Nakamura H."/>
            <person name="Mori M."/>
            <person name="Yoshida Y."/>
            <person name="Ohtoshi R."/>
            <person name="Malay A.D."/>
            <person name="Moran D.A.P."/>
            <person name="Tomita M."/>
            <person name="Numata K."/>
            <person name="Arakawa K."/>
        </authorList>
    </citation>
    <scope>NUCLEOTIDE SEQUENCE</scope>
</reference>
<protein>
    <submittedName>
        <fullName evidence="2">Uncharacterized protein</fullName>
    </submittedName>
</protein>
<dbReference type="EMBL" id="BMAW01118488">
    <property type="protein sequence ID" value="GFT80039.1"/>
    <property type="molecule type" value="Genomic_DNA"/>
</dbReference>
<evidence type="ECO:0000313" key="2">
    <source>
        <dbReference type="EMBL" id="GFT80039.1"/>
    </source>
</evidence>
<keyword evidence="3" id="KW-1185">Reference proteome</keyword>